<keyword evidence="2" id="KW-1185">Reference proteome</keyword>
<proteinExistence type="predicted"/>
<reference evidence="2" key="1">
    <citation type="submission" date="2015-09" db="EMBL/GenBank/DDBJ databases">
        <authorList>
            <consortium name="Pathogen Informatics"/>
        </authorList>
    </citation>
    <scope>NUCLEOTIDE SEQUENCE [LARGE SCALE GENOMIC DNA]</scope>
    <source>
        <strain evidence="2">Lake Konstanz</strain>
    </source>
</reference>
<evidence type="ECO:0000313" key="2">
    <source>
        <dbReference type="Proteomes" id="UP000051952"/>
    </source>
</evidence>
<accession>A0A0S4IQT1</accession>
<dbReference type="Proteomes" id="UP000051952">
    <property type="component" value="Unassembled WGS sequence"/>
</dbReference>
<organism evidence="1 2">
    <name type="scientific">Bodo saltans</name>
    <name type="common">Flagellated protozoan</name>
    <dbReference type="NCBI Taxonomy" id="75058"/>
    <lineage>
        <taxon>Eukaryota</taxon>
        <taxon>Discoba</taxon>
        <taxon>Euglenozoa</taxon>
        <taxon>Kinetoplastea</taxon>
        <taxon>Metakinetoplastina</taxon>
        <taxon>Eubodonida</taxon>
        <taxon>Bodonidae</taxon>
        <taxon>Bodo</taxon>
    </lineage>
</organism>
<gene>
    <name evidence="1" type="ORF">BSAL_60605</name>
</gene>
<dbReference type="EMBL" id="CYKH01000275">
    <property type="protein sequence ID" value="CUF24769.1"/>
    <property type="molecule type" value="Genomic_DNA"/>
</dbReference>
<sequence length="62" mass="6914">MLCNAGMTCSTRMRHYLAANGAQRVVRGFIFVHGFPPTHLFLFPSSGASRMRCDCCLVSMCR</sequence>
<dbReference type="VEuPathDB" id="TriTrypDB:BSAL_60605"/>
<evidence type="ECO:0000313" key="1">
    <source>
        <dbReference type="EMBL" id="CUF24769.1"/>
    </source>
</evidence>
<dbReference type="AlphaFoldDB" id="A0A0S4IQT1"/>
<protein>
    <submittedName>
        <fullName evidence="1">GPI-anchored surface protein, putative</fullName>
    </submittedName>
</protein>
<name>A0A0S4IQT1_BODSA</name>